<feature type="region of interest" description="Disordered" evidence="1">
    <location>
        <begin position="75"/>
        <end position="95"/>
    </location>
</feature>
<evidence type="ECO:0000313" key="3">
    <source>
        <dbReference type="EMBL" id="TYK31569.1"/>
    </source>
</evidence>
<evidence type="ECO:0000256" key="1">
    <source>
        <dbReference type="SAM" id="MobiDB-lite"/>
    </source>
</evidence>
<evidence type="ECO:0000313" key="4">
    <source>
        <dbReference type="Proteomes" id="UP000321393"/>
    </source>
</evidence>
<dbReference type="Proteomes" id="UP000321393">
    <property type="component" value="Unassembled WGS sequence"/>
</dbReference>
<dbReference type="Proteomes" id="UP000321947">
    <property type="component" value="Unassembled WGS sequence"/>
</dbReference>
<organism evidence="2 4">
    <name type="scientific">Cucumis melo var. makuwa</name>
    <name type="common">Oriental melon</name>
    <dbReference type="NCBI Taxonomy" id="1194695"/>
    <lineage>
        <taxon>Eukaryota</taxon>
        <taxon>Viridiplantae</taxon>
        <taxon>Streptophyta</taxon>
        <taxon>Embryophyta</taxon>
        <taxon>Tracheophyta</taxon>
        <taxon>Spermatophyta</taxon>
        <taxon>Magnoliopsida</taxon>
        <taxon>eudicotyledons</taxon>
        <taxon>Gunneridae</taxon>
        <taxon>Pentapetalae</taxon>
        <taxon>rosids</taxon>
        <taxon>fabids</taxon>
        <taxon>Cucurbitales</taxon>
        <taxon>Cucurbitaceae</taxon>
        <taxon>Benincaseae</taxon>
        <taxon>Cucumis</taxon>
    </lineage>
</organism>
<dbReference type="EMBL" id="SSTE01012402">
    <property type="protein sequence ID" value="KAA0048764.1"/>
    <property type="molecule type" value="Genomic_DNA"/>
</dbReference>
<reference evidence="4 5" key="1">
    <citation type="submission" date="2019-08" db="EMBL/GenBank/DDBJ databases">
        <title>Draft genome sequences of two oriental melons (Cucumis melo L. var makuwa).</title>
        <authorList>
            <person name="Kwon S.-Y."/>
        </authorList>
    </citation>
    <scope>NUCLEOTIDE SEQUENCE [LARGE SCALE GENOMIC DNA]</scope>
    <source>
        <strain evidence="5">cv. Chang Bougi</strain>
        <strain evidence="4">cv. SW 3</strain>
        <tissue evidence="2">Leaf</tissue>
    </source>
</reference>
<sequence>MVQTRIEERLELIDQEIVGMKKEIGKMRAIELSLSDIMKNLEKQQQTLMMMMETIAKDRTVVGERTTESAAREFAIAKGKESEATSSKSADGPKYRRWLIREENKDRRNFS</sequence>
<comment type="caution">
    <text evidence="2">The sequence shown here is derived from an EMBL/GenBank/DDBJ whole genome shotgun (WGS) entry which is preliminary data.</text>
</comment>
<evidence type="ECO:0000313" key="2">
    <source>
        <dbReference type="EMBL" id="KAA0048764.1"/>
    </source>
</evidence>
<accession>A0A5A7U0E3</accession>
<evidence type="ECO:0000313" key="5">
    <source>
        <dbReference type="Proteomes" id="UP000321947"/>
    </source>
</evidence>
<dbReference type="EMBL" id="SSTD01000132">
    <property type="protein sequence ID" value="TYK31569.1"/>
    <property type="molecule type" value="Genomic_DNA"/>
</dbReference>
<gene>
    <name evidence="3" type="ORF">E5676_scaffold172G00630</name>
    <name evidence="2" type="ORF">E6C27_scaffold43G00720</name>
</gene>
<name>A0A5A7U0E3_CUCMM</name>
<dbReference type="AlphaFoldDB" id="A0A5A7U0E3"/>
<protein>
    <submittedName>
        <fullName evidence="2">Transposon Tf2-1 polyprotein isoform X1</fullName>
    </submittedName>
</protein>
<proteinExistence type="predicted"/>